<gene>
    <name evidence="1" type="ORF">H5410_046872</name>
</gene>
<reference evidence="1 2" key="1">
    <citation type="submission" date="2020-09" db="EMBL/GenBank/DDBJ databases">
        <title>De no assembly of potato wild relative species, Solanum commersonii.</title>
        <authorList>
            <person name="Cho K."/>
        </authorList>
    </citation>
    <scope>NUCLEOTIDE SEQUENCE [LARGE SCALE GENOMIC DNA]</scope>
    <source>
        <strain evidence="1">LZ3.2</strain>
        <tissue evidence="1">Leaf</tissue>
    </source>
</reference>
<protein>
    <submittedName>
        <fullName evidence="1">Uncharacterized protein</fullName>
    </submittedName>
</protein>
<dbReference type="AlphaFoldDB" id="A0A9J5XGZ6"/>
<dbReference type="OrthoDB" id="584526at2759"/>
<evidence type="ECO:0000313" key="1">
    <source>
        <dbReference type="EMBL" id="KAG5586438.1"/>
    </source>
</evidence>
<dbReference type="Proteomes" id="UP000824120">
    <property type="component" value="Chromosome 9"/>
</dbReference>
<comment type="caution">
    <text evidence="1">The sequence shown here is derived from an EMBL/GenBank/DDBJ whole genome shotgun (WGS) entry which is preliminary data.</text>
</comment>
<name>A0A9J5XGZ6_SOLCO</name>
<sequence length="192" mass="21879">MVKIGFNCQLPLSEIGLTTDSEGTGVTSLFHSRVLMRFHAPLRPRKMDKFLFLGTHTRFVTTKRIMGTLPLTTSFMNFIVIEIHVLPRQSLELAILLPSRQRFTFVERMIHSDQHESPTTLPESMLKELSFLYTFPGSVATAGFTQSIGLDRYPFNIGHRKDLGDPPKYKSQDLSENGFLFKECITAWISSH</sequence>
<accession>A0A9J5XGZ6</accession>
<proteinExistence type="predicted"/>
<evidence type="ECO:0000313" key="2">
    <source>
        <dbReference type="Proteomes" id="UP000824120"/>
    </source>
</evidence>
<organism evidence="1 2">
    <name type="scientific">Solanum commersonii</name>
    <name type="common">Commerson's wild potato</name>
    <name type="synonym">Commerson's nightshade</name>
    <dbReference type="NCBI Taxonomy" id="4109"/>
    <lineage>
        <taxon>Eukaryota</taxon>
        <taxon>Viridiplantae</taxon>
        <taxon>Streptophyta</taxon>
        <taxon>Embryophyta</taxon>
        <taxon>Tracheophyta</taxon>
        <taxon>Spermatophyta</taxon>
        <taxon>Magnoliopsida</taxon>
        <taxon>eudicotyledons</taxon>
        <taxon>Gunneridae</taxon>
        <taxon>Pentapetalae</taxon>
        <taxon>asterids</taxon>
        <taxon>lamiids</taxon>
        <taxon>Solanales</taxon>
        <taxon>Solanaceae</taxon>
        <taxon>Solanoideae</taxon>
        <taxon>Solaneae</taxon>
        <taxon>Solanum</taxon>
    </lineage>
</organism>
<dbReference type="EMBL" id="JACXVP010000009">
    <property type="protein sequence ID" value="KAG5586438.1"/>
    <property type="molecule type" value="Genomic_DNA"/>
</dbReference>
<keyword evidence="2" id="KW-1185">Reference proteome</keyword>